<dbReference type="InParanoid" id="H0ELC0"/>
<feature type="region of interest" description="N-terminal hotdog fold" evidence="7">
    <location>
        <begin position="133"/>
        <end position="266"/>
    </location>
</feature>
<dbReference type="InterPro" id="IPR049551">
    <property type="entry name" value="PKS_DH_C"/>
</dbReference>
<evidence type="ECO:0000259" key="8">
    <source>
        <dbReference type="PROSITE" id="PS50075"/>
    </source>
</evidence>
<keyword evidence="3" id="KW-0808">Transferase</keyword>
<dbReference type="FunFam" id="3.40.50.720:FF:000209">
    <property type="entry name" value="Polyketide synthase Pks12"/>
    <property type="match status" value="1"/>
</dbReference>
<dbReference type="GO" id="GO:0016746">
    <property type="term" value="F:acyltransferase activity"/>
    <property type="evidence" value="ECO:0007669"/>
    <property type="project" value="UniProtKB-KW"/>
</dbReference>
<dbReference type="SUPFAM" id="SSF50129">
    <property type="entry name" value="GroES-like"/>
    <property type="match status" value="1"/>
</dbReference>
<evidence type="ECO:0000256" key="7">
    <source>
        <dbReference type="PROSITE-ProRule" id="PRU01363"/>
    </source>
</evidence>
<dbReference type="InterPro" id="IPR001227">
    <property type="entry name" value="Ac_transferase_dom_sf"/>
</dbReference>
<keyword evidence="1" id="KW-0596">Phosphopantetheine</keyword>
<feature type="domain" description="Carrier" evidence="8">
    <location>
        <begin position="1593"/>
        <end position="1670"/>
    </location>
</feature>
<dbReference type="Pfam" id="PF23297">
    <property type="entry name" value="ACP_SdgA_C"/>
    <property type="match status" value="1"/>
</dbReference>
<dbReference type="Gene3D" id="1.10.1200.10">
    <property type="entry name" value="ACP-like"/>
    <property type="match status" value="1"/>
</dbReference>
<dbReference type="InterPro" id="IPR011032">
    <property type="entry name" value="GroES-like_sf"/>
</dbReference>
<dbReference type="PROSITE" id="PS52019">
    <property type="entry name" value="PKS_MFAS_DH"/>
    <property type="match status" value="1"/>
</dbReference>
<keyword evidence="6" id="KW-0012">Acyltransferase</keyword>
<dbReference type="Proteomes" id="UP000005446">
    <property type="component" value="Unassembled WGS sequence"/>
</dbReference>
<dbReference type="GO" id="GO:1901336">
    <property type="term" value="P:lactone biosynthetic process"/>
    <property type="evidence" value="ECO:0007669"/>
    <property type="project" value="UniProtKB-ARBA"/>
</dbReference>
<keyword evidence="4" id="KW-0521">NADP</keyword>
<dbReference type="InterPro" id="IPR014043">
    <property type="entry name" value="Acyl_transferase_dom"/>
</dbReference>
<dbReference type="GO" id="GO:0030639">
    <property type="term" value="P:polyketide biosynthetic process"/>
    <property type="evidence" value="ECO:0007669"/>
    <property type="project" value="UniProtKB-ARBA"/>
</dbReference>
<dbReference type="InterPro" id="IPR020843">
    <property type="entry name" value="ER"/>
</dbReference>
<dbReference type="Gene3D" id="3.10.129.110">
    <property type="entry name" value="Polyketide synthase dehydratase"/>
    <property type="match status" value="1"/>
</dbReference>
<accession>H0ELC0</accession>
<proteinExistence type="predicted"/>
<dbReference type="InterPro" id="IPR013968">
    <property type="entry name" value="PKS_KR"/>
</dbReference>
<evidence type="ECO:0000259" key="9">
    <source>
        <dbReference type="PROSITE" id="PS52019"/>
    </source>
</evidence>
<evidence type="ECO:0000256" key="6">
    <source>
        <dbReference type="ARBA" id="ARBA00023315"/>
    </source>
</evidence>
<dbReference type="GO" id="GO:0031177">
    <property type="term" value="F:phosphopantetheine binding"/>
    <property type="evidence" value="ECO:0007669"/>
    <property type="project" value="InterPro"/>
</dbReference>
<dbReference type="PANTHER" id="PTHR45681">
    <property type="entry name" value="POLYKETIDE SYNTHASE 44-RELATED"/>
    <property type="match status" value="1"/>
</dbReference>
<sequence length="1684" mass="185952">MGRELMQYSVFRESLALMDGHLQEFGVWWSLLEELKRDDKSTNVNKPAFSQPLCTAIQIAVLDLLHSFGIKPDLIVGHSSGEIAAAYCLGALDRESAIKVSFHRGALTERLAHEHPVALTMLAVALSERDIEHYFLQVKDRHGEIHIFVGYDRNRNIRRAQAACLLGRQPRIAPAMLVMAIEAATQMSQARGKIDIRGYTIKDVVFLKSLSLTTDSDGVEVEFHLRPTRHASDKDAIWEEFHLYVCEQDNWAEICRGSISVEHEVEVTEVDEGRESKQSLSAFQHLLRHRTVSCDISVDMEKAYKAFDSAGLGFGPAFQSVANASFSLEGEAIADIKLHSWKSEHGESYQRPYVVHPTALDGLLQLPYLAMSEGGGKSISSFVPASIKKLWVAHGGLSNPENSSIKATSVCLSRGFREVQSTAVALDSSEQRALMFMEGYEMIALGAGGPAESVPPPTRCFNMEYRPDVDFLDQPAFEKYTRASNSLVAPNKDLHREWELAMNLCILLGLKEIGSVDQKDFAKHQQKYIRWMEHRRRHIQPDKFRELSLMLDDESAIGNLFDTVRQRSLTGKFIVEVGKNITNILYGKVNALNLFFGSTLVKDYYTETNEMTKNVKSFLKYLDAILEIGAGTGGMTRAILKTLNQYGEHESRVPRFKHYTYTDVSSSFFNAAQEIFVGMEDRVTFKNLDIEKDPTAQGFEEGSYDLIIADNVIHATRSLDESMANVRKLLTVGGKLMLVEAMNPEALKSGFAFGLLPGWWRAIDNYRDLSALVTPDVWNKIFLKVGFSGLDVNVPDYVDEEFHEFSALITTALGSSPKVTTQTAAVSGRIIIDATSSVQLNIAQDLQKRLEDSGFSSTEISSLKDASSTGKTASSFCFVLNELDRPVLCDINSGIFLSIRELLTSVENVIWVTGGGGEFIGSPDFYTINGLARTVRQERPKMKLVTLALETKQNNPSTYVESIMQVYGNTANASPDDCEAEYVTLDGILGIGRFVEAEYLNKEIPSRMLTRQRQPKTFSGDVPVKLSIGSPGLLDTLEFIEDKEAITALSADEVEIKIHASGVNFRDCLIALGRLQGDFFGFECAGTVHRVGSDCTEFKAGDRVCANVLGTYQTFGRCKLVQVMRLPDHLSFTEGAALPTVFTTAYYALCHVARIREGESVLIHSAAGGTGQAAIQLAQLYKAEVFVTVGSEEKSQLLQDLYHIPKDHIFYSRNQSFAEGIKRMTEKNGGVDIVLNSLGGDSLISTWQCMAPFGRFLEIGKRDILENRSLPMFPFAKNVSFHAIDLKDVQKYKPALCQELKEAIVSLLFEGKIQPSRPLHIYGISEVEDAFRYLQGGKNTGKTVVEMRPDDMVPELKEQGVSVEVPAVDIANHELLKTTIEDLQKTMPPIKGCVQSSMVLADCPFETMSHQNWSAAVAPKVQGSHNLHEILPRAGAVGSTTQSNYAAGCSYQDALARHRVDIGEKATTFNLGVMVDDGVLTENSRLLGILKRTGYLISITQPELYALLEHHCDPSLPLSTPLKTQIVVGIDVPASLKAHAVHPPTFMRRPAFRHFYNMTAIRGIKDGSSQPDTDDSAGPSIIKTLQSITSLDEAADLISAALMAKLSKALALPLENLDSSKPMHAYGVDSLVAVELRNWFSQAVDADVPIFEILGDTSFKELGAMVAGKSRVVQGVLGKIEGVE</sequence>
<evidence type="ECO:0000256" key="1">
    <source>
        <dbReference type="ARBA" id="ARBA00022450"/>
    </source>
</evidence>
<dbReference type="GO" id="GO:0016491">
    <property type="term" value="F:oxidoreductase activity"/>
    <property type="evidence" value="ECO:0007669"/>
    <property type="project" value="InterPro"/>
</dbReference>
<feature type="region of interest" description="C-terminal hotdog fold" evidence="7">
    <location>
        <begin position="295"/>
        <end position="451"/>
    </location>
</feature>
<evidence type="ECO:0000256" key="2">
    <source>
        <dbReference type="ARBA" id="ARBA00022553"/>
    </source>
</evidence>
<dbReference type="InterPro" id="IPR042104">
    <property type="entry name" value="PKS_dehydratase_sf"/>
</dbReference>
<dbReference type="SMART" id="SM00827">
    <property type="entry name" value="PKS_AT"/>
    <property type="match status" value="1"/>
</dbReference>
<dbReference type="InterPro" id="IPR013154">
    <property type="entry name" value="ADH-like_N"/>
</dbReference>
<dbReference type="SUPFAM" id="SSF51735">
    <property type="entry name" value="NAD(P)-binding Rossmann-fold domains"/>
    <property type="match status" value="2"/>
</dbReference>
<evidence type="ECO:0000256" key="4">
    <source>
        <dbReference type="ARBA" id="ARBA00022857"/>
    </source>
</evidence>
<dbReference type="InterPro" id="IPR049900">
    <property type="entry name" value="PKS_mFAS_DH"/>
</dbReference>
<dbReference type="InterPro" id="IPR029063">
    <property type="entry name" value="SAM-dependent_MTases_sf"/>
</dbReference>
<dbReference type="InterPro" id="IPR050444">
    <property type="entry name" value="Polyketide_Synthase"/>
</dbReference>
<dbReference type="SUPFAM" id="SSF47336">
    <property type="entry name" value="ACP-like"/>
    <property type="match status" value="1"/>
</dbReference>
<dbReference type="InterPro" id="IPR006162">
    <property type="entry name" value="Ppantetheine_attach_site"/>
</dbReference>
<gene>
    <name evidence="10" type="ORF">M7I_3382</name>
</gene>
<dbReference type="CDD" id="cd05195">
    <property type="entry name" value="enoyl_red"/>
    <property type="match status" value="1"/>
</dbReference>
<evidence type="ECO:0000313" key="11">
    <source>
        <dbReference type="Proteomes" id="UP000005446"/>
    </source>
</evidence>
<evidence type="ECO:0000313" key="10">
    <source>
        <dbReference type="EMBL" id="EHL00639.1"/>
    </source>
</evidence>
<dbReference type="Pfam" id="PF00698">
    <property type="entry name" value="Acyl_transf_1"/>
    <property type="match status" value="1"/>
</dbReference>
<evidence type="ECO:0000256" key="3">
    <source>
        <dbReference type="ARBA" id="ARBA00022679"/>
    </source>
</evidence>
<dbReference type="SUPFAM" id="SSF52151">
    <property type="entry name" value="FabD/lysophospholipase-like"/>
    <property type="match status" value="1"/>
</dbReference>
<dbReference type="HOGENOM" id="CLU_000022_31_0_1"/>
<dbReference type="InterPro" id="IPR056501">
    <property type="entry name" value="NAD-bd_HRPKS_sdrA"/>
</dbReference>
<dbReference type="InterPro" id="IPR016035">
    <property type="entry name" value="Acyl_Trfase/lysoPLipase"/>
</dbReference>
<dbReference type="Gene3D" id="3.40.50.720">
    <property type="entry name" value="NAD(P)-binding Rossmann-like Domain"/>
    <property type="match status" value="2"/>
</dbReference>
<dbReference type="Pfam" id="PF23114">
    <property type="entry name" value="NAD-bd_HRPKS_sdrA"/>
    <property type="match status" value="1"/>
</dbReference>
<dbReference type="Pfam" id="PF08242">
    <property type="entry name" value="Methyltransf_12"/>
    <property type="match status" value="1"/>
</dbReference>
<dbReference type="Pfam" id="PF08659">
    <property type="entry name" value="KR"/>
    <property type="match status" value="1"/>
</dbReference>
<dbReference type="InterPro" id="IPR013217">
    <property type="entry name" value="Methyltransf_12"/>
</dbReference>
<dbReference type="Gene3D" id="3.40.50.150">
    <property type="entry name" value="Vaccinia Virus protein VP39"/>
    <property type="match status" value="1"/>
</dbReference>
<dbReference type="SUPFAM" id="SSF53335">
    <property type="entry name" value="S-adenosyl-L-methionine-dependent methyltransferases"/>
    <property type="match status" value="1"/>
</dbReference>
<dbReference type="Pfam" id="PF13602">
    <property type="entry name" value="ADH_zinc_N_2"/>
    <property type="match status" value="1"/>
</dbReference>
<dbReference type="Gene3D" id="3.40.366.10">
    <property type="entry name" value="Malonyl-Coenzyme A Acyl Carrier Protein, domain 2"/>
    <property type="match status" value="1"/>
</dbReference>
<dbReference type="Pfam" id="PF08240">
    <property type="entry name" value="ADH_N"/>
    <property type="match status" value="1"/>
</dbReference>
<dbReference type="SMART" id="SM00822">
    <property type="entry name" value="PKS_KR"/>
    <property type="match status" value="1"/>
</dbReference>
<dbReference type="PANTHER" id="PTHR45681:SF6">
    <property type="entry name" value="POLYKETIDE SYNTHASE 37"/>
    <property type="match status" value="1"/>
</dbReference>
<comment type="caution">
    <text evidence="7">Lacks conserved residue(s) required for the propagation of feature annotation.</text>
</comment>
<dbReference type="SMART" id="SM00823">
    <property type="entry name" value="PKS_PP"/>
    <property type="match status" value="1"/>
</dbReference>
<dbReference type="InterPro" id="IPR009081">
    <property type="entry name" value="PP-bd_ACP"/>
</dbReference>
<dbReference type="PROSITE" id="PS00012">
    <property type="entry name" value="PHOSPHOPANTETHEINE"/>
    <property type="match status" value="1"/>
</dbReference>
<dbReference type="OrthoDB" id="329835at2759"/>
<dbReference type="InterPro" id="IPR057326">
    <property type="entry name" value="KR_dom"/>
</dbReference>
<organism evidence="10 11">
    <name type="scientific">Glarea lozoyensis (strain ATCC 74030 / MF5533)</name>
    <dbReference type="NCBI Taxonomy" id="1104152"/>
    <lineage>
        <taxon>Eukaryota</taxon>
        <taxon>Fungi</taxon>
        <taxon>Dikarya</taxon>
        <taxon>Ascomycota</taxon>
        <taxon>Pezizomycotina</taxon>
        <taxon>Leotiomycetes</taxon>
        <taxon>Helotiales</taxon>
        <taxon>Helotiaceae</taxon>
        <taxon>Glarea</taxon>
    </lineage>
</organism>
<dbReference type="EMBL" id="AGUE01000076">
    <property type="protein sequence ID" value="EHL00639.1"/>
    <property type="molecule type" value="Genomic_DNA"/>
</dbReference>
<dbReference type="InterPro" id="IPR036736">
    <property type="entry name" value="ACP-like_sf"/>
</dbReference>
<feature type="domain" description="PKS/mFAS DH" evidence="9">
    <location>
        <begin position="133"/>
        <end position="451"/>
    </location>
</feature>
<dbReference type="InterPro" id="IPR036291">
    <property type="entry name" value="NAD(P)-bd_dom_sf"/>
</dbReference>
<name>H0ELC0_GLAL7</name>
<evidence type="ECO:0000256" key="5">
    <source>
        <dbReference type="ARBA" id="ARBA00023268"/>
    </source>
</evidence>
<keyword evidence="11" id="KW-1185">Reference proteome</keyword>
<dbReference type="InterPro" id="IPR020806">
    <property type="entry name" value="PKS_PP-bd"/>
</dbReference>
<comment type="caution">
    <text evidence="10">The sequence shown here is derived from an EMBL/GenBank/DDBJ whole genome shotgun (WGS) entry which is preliminary data.</text>
</comment>
<keyword evidence="5" id="KW-0511">Multifunctional enzyme</keyword>
<reference evidence="10 11" key="1">
    <citation type="journal article" date="2012" name="Eukaryot. Cell">
        <title>Genome sequence of the fungus Glarea lozoyensis: the first genome sequence of a species from the Helotiaceae family.</title>
        <authorList>
            <person name="Youssar L."/>
            <person name="Gruening B.A."/>
            <person name="Erxleben A."/>
            <person name="Guenther S."/>
            <person name="Huettel W."/>
        </authorList>
    </citation>
    <scope>NUCLEOTIDE SEQUENCE [LARGE SCALE GENOMIC DNA]</scope>
    <source>
        <strain evidence="11">ATCC 74030 / MF5533</strain>
    </source>
</reference>
<dbReference type="Gene3D" id="3.90.180.10">
    <property type="entry name" value="Medium-chain alcohol dehydrogenases, catalytic domain"/>
    <property type="match status" value="1"/>
</dbReference>
<dbReference type="CDD" id="cd02440">
    <property type="entry name" value="AdoMet_MTases"/>
    <property type="match status" value="1"/>
</dbReference>
<dbReference type="Pfam" id="PF14765">
    <property type="entry name" value="PS-DH"/>
    <property type="match status" value="1"/>
</dbReference>
<keyword evidence="2" id="KW-0597">Phosphoprotein</keyword>
<dbReference type="SMART" id="SM00829">
    <property type="entry name" value="PKS_ER"/>
    <property type="match status" value="1"/>
</dbReference>
<protein>
    <submittedName>
        <fullName evidence="10">Putative Phthiocerol synthesis polyketide synthase type I PpsC</fullName>
    </submittedName>
</protein>
<dbReference type="PROSITE" id="PS50075">
    <property type="entry name" value="CARRIER"/>
    <property type="match status" value="1"/>
</dbReference>